<evidence type="ECO:0000256" key="3">
    <source>
        <dbReference type="ARBA" id="ARBA00022729"/>
    </source>
</evidence>
<feature type="domain" description="Periplasmic binding protein" evidence="5">
    <location>
        <begin position="44"/>
        <end position="291"/>
    </location>
</feature>
<dbReference type="InterPro" id="IPR025997">
    <property type="entry name" value="SBP_2_dom"/>
</dbReference>
<feature type="chain" id="PRO_5046420664" evidence="4">
    <location>
        <begin position="30"/>
        <end position="319"/>
    </location>
</feature>
<comment type="similarity">
    <text evidence="2">Belongs to the bacterial solute-binding protein 2 family.</text>
</comment>
<dbReference type="Pfam" id="PF13407">
    <property type="entry name" value="Peripla_BP_4"/>
    <property type="match status" value="1"/>
</dbReference>
<evidence type="ECO:0000313" key="7">
    <source>
        <dbReference type="Proteomes" id="UP000637628"/>
    </source>
</evidence>
<name>A0ABQ3ZDT3_9ACTN</name>
<evidence type="ECO:0000256" key="4">
    <source>
        <dbReference type="SAM" id="SignalP"/>
    </source>
</evidence>
<dbReference type="CDD" id="cd01536">
    <property type="entry name" value="PBP1_ABC_sugar_binding-like"/>
    <property type="match status" value="1"/>
</dbReference>
<evidence type="ECO:0000259" key="5">
    <source>
        <dbReference type="Pfam" id="PF13407"/>
    </source>
</evidence>
<dbReference type="PANTHER" id="PTHR46847:SF1">
    <property type="entry name" value="D-ALLOSE-BINDING PERIPLASMIC PROTEIN-RELATED"/>
    <property type="match status" value="1"/>
</dbReference>
<dbReference type="PANTHER" id="PTHR46847">
    <property type="entry name" value="D-ALLOSE-BINDING PERIPLASMIC PROTEIN-RELATED"/>
    <property type="match status" value="1"/>
</dbReference>
<evidence type="ECO:0000313" key="6">
    <source>
        <dbReference type="EMBL" id="GIE07991.1"/>
    </source>
</evidence>
<dbReference type="Proteomes" id="UP000637628">
    <property type="component" value="Unassembled WGS sequence"/>
</dbReference>
<evidence type="ECO:0000256" key="1">
    <source>
        <dbReference type="ARBA" id="ARBA00004196"/>
    </source>
</evidence>
<dbReference type="SUPFAM" id="SSF53822">
    <property type="entry name" value="Periplasmic binding protein-like I"/>
    <property type="match status" value="1"/>
</dbReference>
<comment type="caution">
    <text evidence="6">The sequence shown here is derived from an EMBL/GenBank/DDBJ whole genome shotgun (WGS) entry which is preliminary data.</text>
</comment>
<feature type="signal peptide" evidence="4">
    <location>
        <begin position="1"/>
        <end position="29"/>
    </location>
</feature>
<dbReference type="Gene3D" id="3.40.50.2300">
    <property type="match status" value="2"/>
</dbReference>
<keyword evidence="3 4" id="KW-0732">Signal</keyword>
<dbReference type="EMBL" id="BOML01000096">
    <property type="protein sequence ID" value="GIE07991.1"/>
    <property type="molecule type" value="Genomic_DNA"/>
</dbReference>
<dbReference type="InterPro" id="IPR028082">
    <property type="entry name" value="Peripla_BP_I"/>
</dbReference>
<accession>A0ABQ3ZDT3</accession>
<proteinExistence type="inferred from homology"/>
<organism evidence="6 7">
    <name type="scientific">Paractinoplanes durhamensis</name>
    <dbReference type="NCBI Taxonomy" id="113563"/>
    <lineage>
        <taxon>Bacteria</taxon>
        <taxon>Bacillati</taxon>
        <taxon>Actinomycetota</taxon>
        <taxon>Actinomycetes</taxon>
        <taxon>Micromonosporales</taxon>
        <taxon>Micromonosporaceae</taxon>
        <taxon>Paractinoplanes</taxon>
    </lineage>
</organism>
<evidence type="ECO:0000256" key="2">
    <source>
        <dbReference type="ARBA" id="ARBA00007639"/>
    </source>
</evidence>
<reference evidence="6 7" key="1">
    <citation type="submission" date="2021-01" db="EMBL/GenBank/DDBJ databases">
        <title>Whole genome shotgun sequence of Actinoplanes durhamensis NBRC 14914.</title>
        <authorList>
            <person name="Komaki H."/>
            <person name="Tamura T."/>
        </authorList>
    </citation>
    <scope>NUCLEOTIDE SEQUENCE [LARGE SCALE GENOMIC DNA]</scope>
    <source>
        <strain evidence="6 7">NBRC 14914</strain>
    </source>
</reference>
<gene>
    <name evidence="6" type="primary">rbsB-2</name>
    <name evidence="6" type="ORF">Adu01nite_93410</name>
</gene>
<keyword evidence="7" id="KW-1185">Reference proteome</keyword>
<protein>
    <submittedName>
        <fullName evidence="6">Sugar ABC transporter substrate-binding protein</fullName>
    </submittedName>
</protein>
<comment type="subcellular location">
    <subcellularLocation>
        <location evidence="1">Cell envelope</location>
    </subcellularLocation>
</comment>
<sequence>MIWFTKGLAVTKRAVGVALAMTLCLGACGDQQAASASGTYTIGFVNGASTEFHHCLQQAVEGEAGRRGVKVVTANSQQNAKTELANIESMVAQHVDAVIVQTVDTRALAADIAKARAAKIPIFLTSVAPEDTTTILGAVAVDLNQAGLLDASWISNDAVGRPGTTAVIAGAPGAASDLLVRGFTDNLPKNIKVVASEPGMFNRARAKGVATGMIRKHPGLGYAFVANEDMAVGAAEAFRAAGKNVRIVTVNGTDTGLAGIEDGRFAATVSNPASKLGQRAVENTIALLNKEPISKVDYIPISLITKTDLSRAPKYCLID</sequence>